<reference evidence="3" key="2">
    <citation type="submission" date="2014-09" db="EMBL/GenBank/DDBJ databases">
        <authorList>
            <person name="Bishop-Lilly K.A."/>
            <person name="Broomall S.M."/>
            <person name="Chain P.S."/>
            <person name="Chertkov O."/>
            <person name="Coyne S.R."/>
            <person name="Daligault H.E."/>
            <person name="Davenport K.W."/>
            <person name="Erkkila T."/>
            <person name="Frey K.G."/>
            <person name="Gibbons H.S."/>
            <person name="Gu W."/>
            <person name="Jaissle J."/>
            <person name="Johnson S.L."/>
            <person name="Koroleva G.I."/>
            <person name="Ladner J.T."/>
            <person name="Lo C.-C."/>
            <person name="Minogue T.D."/>
            <person name="Munk C."/>
            <person name="Palacios G.F."/>
            <person name="Redden C.L."/>
            <person name="Rosenzweig C.N."/>
            <person name="Scholz M.B."/>
            <person name="Teshima H."/>
            <person name="Xu Y."/>
        </authorList>
    </citation>
    <scope>NUCLEOTIDE SEQUENCE</scope>
    <source>
        <strain evidence="3">Mb9</strain>
    </source>
</reference>
<keyword evidence="1" id="KW-0812">Transmembrane</keyword>
<dbReference type="KEGG" id="mfc:BRM9_1073"/>
<organism evidence="2 4">
    <name type="scientific">Methanobacterium formicicum</name>
    <dbReference type="NCBI Taxonomy" id="2162"/>
    <lineage>
        <taxon>Archaea</taxon>
        <taxon>Methanobacteriati</taxon>
        <taxon>Methanobacteriota</taxon>
        <taxon>Methanomada group</taxon>
        <taxon>Methanobacteria</taxon>
        <taxon>Methanobacteriales</taxon>
        <taxon>Methanobacteriaceae</taxon>
        <taxon>Methanobacterium</taxon>
    </lineage>
</organism>
<dbReference type="EMBL" id="LN734822">
    <property type="protein sequence ID" value="CEL24908.1"/>
    <property type="molecule type" value="Genomic_DNA"/>
</dbReference>
<gene>
    <name evidence="2" type="ORF">BRM9_1073</name>
    <name evidence="3" type="ORF">MB9_1270</name>
</gene>
<name>A0A089ZV64_METFO</name>
<dbReference type="Proteomes" id="UP000029661">
    <property type="component" value="Chromosome"/>
</dbReference>
<feature type="transmembrane region" description="Helical" evidence="1">
    <location>
        <begin position="65"/>
        <end position="86"/>
    </location>
</feature>
<dbReference type="InterPro" id="IPR017199">
    <property type="entry name" value="UCP037409_transporter"/>
</dbReference>
<protein>
    <recommendedName>
        <fullName evidence="6">DUF2162 domain-containing protein</fullName>
    </recommendedName>
</protein>
<accession>A0A089ZV64</accession>
<proteinExistence type="predicted"/>
<evidence type="ECO:0008006" key="6">
    <source>
        <dbReference type="Google" id="ProtNLM"/>
    </source>
</evidence>
<evidence type="ECO:0000313" key="5">
    <source>
        <dbReference type="Proteomes" id="UP000062768"/>
    </source>
</evidence>
<dbReference type="Proteomes" id="UP000062768">
    <property type="component" value="Chromosome I"/>
</dbReference>
<keyword evidence="5" id="KW-1185">Reference proteome</keyword>
<dbReference type="OrthoDB" id="60331at2157"/>
<feature type="transmembrane region" description="Helical" evidence="1">
    <location>
        <begin position="107"/>
        <end position="126"/>
    </location>
</feature>
<dbReference type="Pfam" id="PF09930">
    <property type="entry name" value="DUF2162"/>
    <property type="match status" value="1"/>
</dbReference>
<dbReference type="PATRIC" id="fig|2162.10.peg.1328"/>
<feature type="transmembrane region" description="Helical" evidence="1">
    <location>
        <begin position="6"/>
        <end position="23"/>
    </location>
</feature>
<feature type="transmembrane region" description="Helical" evidence="1">
    <location>
        <begin position="138"/>
        <end position="156"/>
    </location>
</feature>
<dbReference type="AlphaFoldDB" id="A0A089ZV64"/>
<evidence type="ECO:0000256" key="1">
    <source>
        <dbReference type="SAM" id="Phobius"/>
    </source>
</evidence>
<dbReference type="RefSeq" id="WP_048085072.1">
    <property type="nucleotide sequence ID" value="NZ_CP006933.1"/>
</dbReference>
<dbReference type="PIRSF" id="PIRSF037409">
    <property type="entry name" value="UCP037409_transporter"/>
    <property type="match status" value="1"/>
</dbReference>
<dbReference type="GeneID" id="26739516"/>
<dbReference type="STRING" id="2162.BRM9_1073"/>
<evidence type="ECO:0000313" key="2">
    <source>
        <dbReference type="EMBL" id="AIS31889.1"/>
    </source>
</evidence>
<feature type="transmembrane region" description="Helical" evidence="1">
    <location>
        <begin position="209"/>
        <end position="228"/>
    </location>
</feature>
<feature type="transmembrane region" description="Helical" evidence="1">
    <location>
        <begin position="35"/>
        <end position="53"/>
    </location>
</feature>
<evidence type="ECO:0000313" key="4">
    <source>
        <dbReference type="Proteomes" id="UP000029661"/>
    </source>
</evidence>
<dbReference type="EMBL" id="CP006933">
    <property type="protein sequence ID" value="AIS31889.1"/>
    <property type="molecule type" value="Genomic_DNA"/>
</dbReference>
<sequence length="247" mass="27435">MAELLWEGVLIATVLLFGINIGLAMGLKQIPRNKLLSISLLYGAVLFTLSVLANYASQYMVITNYVPSIIGVLGFVTILTGIYTIIQWRKNNEGNKKNEEFAFLSKITIIPSICCIVGFTSIDILLNKSAASIYSELNIVMSVMLVLIIIFIYSFSKFLRHAERPYPILLGNFMILNGMFLVIVALFIPNIESLSSVQTSPLSISSTNNLIFLLMATGGVFLMGVYLMKENITSLKDITQLKPFKKK</sequence>
<keyword evidence="1" id="KW-0472">Membrane</keyword>
<evidence type="ECO:0000313" key="3">
    <source>
        <dbReference type="EMBL" id="CEL24908.1"/>
    </source>
</evidence>
<keyword evidence="1" id="KW-1133">Transmembrane helix</keyword>
<feature type="transmembrane region" description="Helical" evidence="1">
    <location>
        <begin position="168"/>
        <end position="189"/>
    </location>
</feature>
<reference evidence="2" key="1">
    <citation type="submission" date="2013-12" db="EMBL/GenBank/DDBJ databases">
        <title>The complete genome sequence of Methanobacterium sp. BRM9.</title>
        <authorList>
            <consortium name="Pastoral Greenhouse Gas Research Consortium"/>
            <person name="Kelly W.J."/>
            <person name="Leahy S.C."/>
            <person name="Perry R."/>
            <person name="Li D."/>
            <person name="Altermann E."/>
            <person name="Lambie S.C."/>
            <person name="Attwood G.T."/>
        </authorList>
    </citation>
    <scope>NUCLEOTIDE SEQUENCE [LARGE SCALE GENOMIC DNA]</scope>
    <source>
        <strain evidence="2">BRM9</strain>
    </source>
</reference>